<keyword evidence="5" id="KW-0325">Glycoprotein</keyword>
<evidence type="ECO:0000256" key="6">
    <source>
        <dbReference type="SAM" id="MobiDB-lite"/>
    </source>
</evidence>
<evidence type="ECO:0000313" key="10">
    <source>
        <dbReference type="RefSeq" id="XP_022090564.1"/>
    </source>
</evidence>
<dbReference type="InterPro" id="IPR036179">
    <property type="entry name" value="Ig-like_dom_sf"/>
</dbReference>
<dbReference type="InterPro" id="IPR003598">
    <property type="entry name" value="Ig_sub2"/>
</dbReference>
<keyword evidence="7" id="KW-1133">Transmembrane helix</keyword>
<proteinExistence type="predicted"/>
<feature type="transmembrane region" description="Helical" evidence="7">
    <location>
        <begin position="666"/>
        <end position="688"/>
    </location>
</feature>
<dbReference type="Pfam" id="PF07679">
    <property type="entry name" value="I-set"/>
    <property type="match status" value="1"/>
</dbReference>
<evidence type="ECO:0000256" key="3">
    <source>
        <dbReference type="ARBA" id="ARBA00022737"/>
    </source>
</evidence>
<dbReference type="OrthoDB" id="1394818at2759"/>
<dbReference type="Pfam" id="PF13855">
    <property type="entry name" value="LRR_8"/>
    <property type="match status" value="1"/>
</dbReference>
<reference evidence="10" key="1">
    <citation type="submission" date="2025-08" db="UniProtKB">
        <authorList>
            <consortium name="RefSeq"/>
        </authorList>
    </citation>
    <scope>IDENTIFICATION</scope>
</reference>
<evidence type="ECO:0000256" key="5">
    <source>
        <dbReference type="ARBA" id="ARBA00023180"/>
    </source>
</evidence>
<dbReference type="InterPro" id="IPR013783">
    <property type="entry name" value="Ig-like_fold"/>
</dbReference>
<dbReference type="PANTHER" id="PTHR45842:SF25">
    <property type="entry name" value="CARBOXYPEPTIDASE N SUBUNIT 2-LIKE"/>
    <property type="match status" value="1"/>
</dbReference>
<dbReference type="Gene3D" id="2.60.40.10">
    <property type="entry name" value="Immunoglobulins"/>
    <property type="match status" value="1"/>
</dbReference>
<keyword evidence="3" id="KW-0677">Repeat</keyword>
<keyword evidence="4" id="KW-1015">Disulfide bond</keyword>
<dbReference type="SMART" id="SM00369">
    <property type="entry name" value="LRR_TYP"/>
    <property type="match status" value="9"/>
</dbReference>
<evidence type="ECO:0000256" key="1">
    <source>
        <dbReference type="ARBA" id="ARBA00022614"/>
    </source>
</evidence>
<protein>
    <submittedName>
        <fullName evidence="10">Leucine-rich repeat-containing protein 15-like</fullName>
    </submittedName>
</protein>
<dbReference type="InterPro" id="IPR050467">
    <property type="entry name" value="LRFN"/>
</dbReference>
<feature type="region of interest" description="Disordered" evidence="6">
    <location>
        <begin position="765"/>
        <end position="787"/>
    </location>
</feature>
<evidence type="ECO:0000256" key="4">
    <source>
        <dbReference type="ARBA" id="ARBA00023157"/>
    </source>
</evidence>
<keyword evidence="1" id="KW-0433">Leucine-rich repeat</keyword>
<evidence type="ECO:0000256" key="7">
    <source>
        <dbReference type="SAM" id="Phobius"/>
    </source>
</evidence>
<name>A0A8B7YBE1_ACAPL</name>
<dbReference type="SUPFAM" id="SSF52058">
    <property type="entry name" value="L domain-like"/>
    <property type="match status" value="2"/>
</dbReference>
<dbReference type="RefSeq" id="XP_022090564.1">
    <property type="nucleotide sequence ID" value="XM_022234872.1"/>
</dbReference>
<feature type="compositionally biased region" description="Polar residues" evidence="6">
    <location>
        <begin position="765"/>
        <end position="775"/>
    </location>
</feature>
<gene>
    <name evidence="10" type="primary">LOC110979249</name>
</gene>
<dbReference type="SMART" id="SM00408">
    <property type="entry name" value="IGc2"/>
    <property type="match status" value="1"/>
</dbReference>
<dbReference type="SUPFAM" id="SSF48726">
    <property type="entry name" value="Immunoglobulin"/>
    <property type="match status" value="1"/>
</dbReference>
<dbReference type="GeneID" id="110979249"/>
<evidence type="ECO:0000259" key="8">
    <source>
        <dbReference type="PROSITE" id="PS50835"/>
    </source>
</evidence>
<dbReference type="Gene3D" id="3.80.10.10">
    <property type="entry name" value="Ribonuclease Inhibitor"/>
    <property type="match status" value="3"/>
</dbReference>
<dbReference type="AlphaFoldDB" id="A0A8B7YBE1"/>
<dbReference type="OMA" id="HLAFFDI"/>
<dbReference type="InterPro" id="IPR000483">
    <property type="entry name" value="Cys-rich_flank_reg_C"/>
</dbReference>
<keyword evidence="7" id="KW-0472">Membrane</keyword>
<sequence>MLCDSPVPRHLRSFIEGILGHRMSMESFSVALVLLQIGGLIRSCQSSTCHAQCDYDHVTGRVDCSFRHLDCIPVNYPDALVMDLSHNDITVLEPADFNGTFTRLVELYLDHNNITDVTSFMTSSEMGRLEKLSIKHNAISGMHSTCTLSSLVNMSVDYNFLVDNIYIPRCPMLQYFSANFNLIMGIYLLPDLPSVISLQFNQIQSFTLKIQTDIQTLYLDQNQIHHFEVQNDSVNVVSLSHNELNTLSLSIPLELNMASNGLTDFRHSFNLSRSRGRFMNKLDIRNNSFHSLRQPDWAEGLQILYADDNMLTNLSSTTLQGFSSLTELHLANNRLSFISSSALRQLILLQSLYLDDNDLASLQDGTFLSQAELKELSIKNNQLSVLRPNYFTGLDSLERLSVAGNRLLYVHADMFGRLTPELITIDLSQNEIIVFDITNCNRLGNLQSVLLAQNSVNDITYILGHCDNLLMLDLRFNQIEVVPGDSLSDRNRALSRLELQGNPLQCDCRLTGLRDWLLDHPSSVLPRCQSPPRYSGAVVTDLKTHDFSCDPPKAMSNGNHLTVTVGQTATLSCTATGIPAPNITWLDPAGTVISDGGQGKFLISKDMTLFVISVKISDQGLYTCLVQNALGEIDKSLINITVTEVFKSTDLPTVTNKPTSISLAPVVLPTVFITIVVTLSAGLVALAIRRCCRHVNRQIRNPSFSGQAQPTVNFRRQRATHSEGGYVSKVDGEEYMTPMSRPSKGGEIKETPGFVYENTGVQISLQSYQRQPTNDTSDDVYEPVSVN</sequence>
<dbReference type="PROSITE" id="PS50835">
    <property type="entry name" value="IG_LIKE"/>
    <property type="match status" value="1"/>
</dbReference>
<dbReference type="SMART" id="SM00409">
    <property type="entry name" value="IG"/>
    <property type="match status" value="1"/>
</dbReference>
<dbReference type="InterPro" id="IPR013098">
    <property type="entry name" value="Ig_I-set"/>
</dbReference>
<evidence type="ECO:0000256" key="2">
    <source>
        <dbReference type="ARBA" id="ARBA00022729"/>
    </source>
</evidence>
<feature type="domain" description="Ig-like" evidence="8">
    <location>
        <begin position="552"/>
        <end position="643"/>
    </location>
</feature>
<dbReference type="InterPro" id="IPR001611">
    <property type="entry name" value="Leu-rich_rpt"/>
</dbReference>
<dbReference type="Pfam" id="PF00560">
    <property type="entry name" value="LRR_1"/>
    <property type="match status" value="1"/>
</dbReference>
<dbReference type="InterPro" id="IPR007110">
    <property type="entry name" value="Ig-like_dom"/>
</dbReference>
<dbReference type="PANTHER" id="PTHR45842">
    <property type="entry name" value="SYNAPTIC ADHESION-LIKE MOLECULE SALM"/>
    <property type="match status" value="1"/>
</dbReference>
<evidence type="ECO:0000313" key="9">
    <source>
        <dbReference type="Proteomes" id="UP000694845"/>
    </source>
</evidence>
<dbReference type="KEGG" id="aplc:110979249"/>
<dbReference type="InterPro" id="IPR032675">
    <property type="entry name" value="LRR_dom_sf"/>
</dbReference>
<keyword evidence="7" id="KW-0812">Transmembrane</keyword>
<dbReference type="InterPro" id="IPR003591">
    <property type="entry name" value="Leu-rich_rpt_typical-subtyp"/>
</dbReference>
<dbReference type="PROSITE" id="PS51450">
    <property type="entry name" value="LRR"/>
    <property type="match status" value="3"/>
</dbReference>
<keyword evidence="2" id="KW-0732">Signal</keyword>
<keyword evidence="9" id="KW-1185">Reference proteome</keyword>
<organism evidence="9 10">
    <name type="scientific">Acanthaster planci</name>
    <name type="common">Crown-of-thorns starfish</name>
    <dbReference type="NCBI Taxonomy" id="133434"/>
    <lineage>
        <taxon>Eukaryota</taxon>
        <taxon>Metazoa</taxon>
        <taxon>Echinodermata</taxon>
        <taxon>Eleutherozoa</taxon>
        <taxon>Asterozoa</taxon>
        <taxon>Asteroidea</taxon>
        <taxon>Valvatacea</taxon>
        <taxon>Valvatida</taxon>
        <taxon>Acanthasteridae</taxon>
        <taxon>Acanthaster</taxon>
    </lineage>
</organism>
<dbReference type="SMART" id="SM00082">
    <property type="entry name" value="LRRCT"/>
    <property type="match status" value="1"/>
</dbReference>
<accession>A0A8B7YBE1</accession>
<dbReference type="InterPro" id="IPR003599">
    <property type="entry name" value="Ig_sub"/>
</dbReference>
<dbReference type="Proteomes" id="UP000694845">
    <property type="component" value="Unplaced"/>
</dbReference>